<organism evidence="1 2">
    <name type="scientific">Archangium minus</name>
    <dbReference type="NCBI Taxonomy" id="83450"/>
    <lineage>
        <taxon>Bacteria</taxon>
        <taxon>Pseudomonadati</taxon>
        <taxon>Myxococcota</taxon>
        <taxon>Myxococcia</taxon>
        <taxon>Myxococcales</taxon>
        <taxon>Cystobacterineae</taxon>
        <taxon>Archangiaceae</taxon>
        <taxon>Archangium</taxon>
    </lineage>
</organism>
<dbReference type="Proteomes" id="UP001611383">
    <property type="component" value="Chromosome"/>
</dbReference>
<dbReference type="PANTHER" id="PTHR43857">
    <property type="entry name" value="BLR7761 PROTEIN"/>
    <property type="match status" value="1"/>
</dbReference>
<dbReference type="CDD" id="cd06154">
    <property type="entry name" value="YjgF_YER057c_UK114_like_6"/>
    <property type="match status" value="1"/>
</dbReference>
<dbReference type="EMBL" id="CP043494">
    <property type="protein sequence ID" value="WNG50199.1"/>
    <property type="molecule type" value="Genomic_DNA"/>
</dbReference>
<sequence>MQRTTYSTGTPWEPRVGYSRAVRVGPFISVSGTTATDASGNLVGEGDAYAQTLQALRNIQAALEAMGARMEHVVRTRMYVTDISRWDEVGRAHGELFGTIRPATSMVEVKRLIDPAMLVEIEADAILHE</sequence>
<dbReference type="InterPro" id="IPR035959">
    <property type="entry name" value="RutC-like_sf"/>
</dbReference>
<reference evidence="1 2" key="1">
    <citation type="submission" date="2019-08" db="EMBL/GenBank/DDBJ databases">
        <title>Archangium and Cystobacter genomes.</title>
        <authorList>
            <person name="Chen I.-C.K."/>
            <person name="Wielgoss S."/>
        </authorList>
    </citation>
    <scope>NUCLEOTIDE SEQUENCE [LARGE SCALE GENOMIC DNA]</scope>
    <source>
        <strain evidence="1 2">Cbm 6</strain>
    </source>
</reference>
<dbReference type="RefSeq" id="WP_395808989.1">
    <property type="nucleotide sequence ID" value="NZ_CP043494.1"/>
</dbReference>
<dbReference type="SUPFAM" id="SSF55298">
    <property type="entry name" value="YjgF-like"/>
    <property type="match status" value="1"/>
</dbReference>
<dbReference type="Pfam" id="PF01042">
    <property type="entry name" value="Ribonuc_L-PSP"/>
    <property type="match status" value="1"/>
</dbReference>
<dbReference type="PANTHER" id="PTHR43857:SF1">
    <property type="entry name" value="YJGH FAMILY PROTEIN"/>
    <property type="match status" value="1"/>
</dbReference>
<evidence type="ECO:0000313" key="2">
    <source>
        <dbReference type="Proteomes" id="UP001611383"/>
    </source>
</evidence>
<name>A0ABY9X498_9BACT</name>
<dbReference type="InterPro" id="IPR006175">
    <property type="entry name" value="YjgF/YER057c/UK114"/>
</dbReference>
<gene>
    <name evidence="1" type="ORF">F0U60_43285</name>
</gene>
<proteinExistence type="predicted"/>
<accession>A0ABY9X498</accession>
<dbReference type="Gene3D" id="3.30.1330.40">
    <property type="entry name" value="RutC-like"/>
    <property type="match status" value="1"/>
</dbReference>
<evidence type="ECO:0000313" key="1">
    <source>
        <dbReference type="EMBL" id="WNG50199.1"/>
    </source>
</evidence>
<protein>
    <submittedName>
        <fullName evidence="1">RidA family protein</fullName>
    </submittedName>
</protein>
<keyword evidence="2" id="KW-1185">Reference proteome</keyword>